<evidence type="ECO:0000313" key="3">
    <source>
        <dbReference type="Proteomes" id="UP000521676"/>
    </source>
</evidence>
<dbReference type="EMBL" id="JACATZ010000001">
    <property type="protein sequence ID" value="NWJ44778.1"/>
    <property type="molecule type" value="Genomic_DNA"/>
</dbReference>
<dbReference type="AlphaFoldDB" id="A0A8T7LS06"/>
<reference evidence="1 3" key="1">
    <citation type="submission" date="2020-06" db="EMBL/GenBank/DDBJ databases">
        <title>Anoxygenic phototrophic Chloroflexota member uses a Type I reaction center.</title>
        <authorList>
            <person name="Tsuji J.M."/>
            <person name="Shaw N.A."/>
            <person name="Nagashima S."/>
            <person name="Venkiteswaran J."/>
            <person name="Schiff S.L."/>
            <person name="Hanada S."/>
            <person name="Tank M."/>
            <person name="Neufeld J.D."/>
        </authorList>
    </citation>
    <scope>NUCLEOTIDE SEQUENCE [LARGE SCALE GENOMIC DNA]</scope>
    <source>
        <strain evidence="1">L227-S17</strain>
    </source>
</reference>
<keyword evidence="4" id="KW-1185">Reference proteome</keyword>
<accession>A0A8T7LS06</accession>
<reference evidence="2" key="2">
    <citation type="journal article" date="2024" name="Nature">
        <title>Anoxygenic phototroph of the Chloroflexota uses a type I reaction centre.</title>
        <authorList>
            <person name="Tsuji J.M."/>
            <person name="Shaw N.A."/>
            <person name="Nagashima S."/>
            <person name="Venkiteswaran J.J."/>
            <person name="Schiff S.L."/>
            <person name="Watanabe T."/>
            <person name="Fukui M."/>
            <person name="Hanada S."/>
            <person name="Tank M."/>
            <person name="Neufeld J.D."/>
        </authorList>
    </citation>
    <scope>NUCLEOTIDE SEQUENCE</scope>
    <source>
        <strain evidence="2">L227-S17</strain>
    </source>
</reference>
<dbReference type="EMBL" id="CP128399">
    <property type="protein sequence ID" value="WJW66661.1"/>
    <property type="molecule type" value="Genomic_DNA"/>
</dbReference>
<dbReference type="Proteomes" id="UP001431572">
    <property type="component" value="Chromosome 1"/>
</dbReference>
<name>A0A8T7LS06_9CHLR</name>
<gene>
    <name evidence="1" type="ORF">HXX08_02770</name>
    <name evidence="2" type="ORF">OZ401_002473</name>
</gene>
<evidence type="ECO:0000313" key="4">
    <source>
        <dbReference type="Proteomes" id="UP001431572"/>
    </source>
</evidence>
<proteinExistence type="predicted"/>
<evidence type="ECO:0000313" key="2">
    <source>
        <dbReference type="EMBL" id="WJW66661.1"/>
    </source>
</evidence>
<organism evidence="1 3">
    <name type="scientific">Candidatus Chlorohelix allophototropha</name>
    <dbReference type="NCBI Taxonomy" id="3003348"/>
    <lineage>
        <taxon>Bacteria</taxon>
        <taxon>Bacillati</taxon>
        <taxon>Chloroflexota</taxon>
        <taxon>Chloroflexia</taxon>
        <taxon>Candidatus Chloroheliales</taxon>
        <taxon>Candidatus Chloroheliaceae</taxon>
        <taxon>Candidatus Chlorohelix</taxon>
    </lineage>
</organism>
<dbReference type="Proteomes" id="UP000521676">
    <property type="component" value="Unassembled WGS sequence"/>
</dbReference>
<sequence>MADHFACIGYRFENQEDWNTLIVRSAKNGGIIQSNLGYYSLLAPGEGVEVWTQLDASIEGKIIGCNPHFHGSSRVKVGITKIWRDEEWPLEGSLHCWSNPDEQNPEQGDYPFVVDVPDLDLAYENLACPGYVTLQLAAFAHQLECYRDEETYYNSQSRQRKFAAESFFPTGLYQQPPEGEQTTPPATAIFAGHIEAVETRTNPDSGYEFLYMSIKTLAMTIDVVADSEMVKGEPVVGGIVSGSFWISGRVVE</sequence>
<evidence type="ECO:0000313" key="1">
    <source>
        <dbReference type="EMBL" id="NWJ44778.1"/>
    </source>
</evidence>
<dbReference type="RefSeq" id="WP_341468554.1">
    <property type="nucleotide sequence ID" value="NZ_CP128399.1"/>
</dbReference>
<protein>
    <submittedName>
        <fullName evidence="1">Uncharacterized protein</fullName>
    </submittedName>
</protein>